<proteinExistence type="predicted"/>
<reference evidence="3 4" key="1">
    <citation type="submission" date="2020-08" db="EMBL/GenBank/DDBJ databases">
        <title>Genomic Encyclopedia of Type Strains, Phase IV (KMG-IV): sequencing the most valuable type-strain genomes for metagenomic binning, comparative biology and taxonomic classification.</title>
        <authorList>
            <person name="Goeker M."/>
        </authorList>
    </citation>
    <scope>NUCLEOTIDE SEQUENCE [LARGE SCALE GENOMIC DNA]</scope>
    <source>
        <strain evidence="3 4">DSM 19371</strain>
    </source>
</reference>
<evidence type="ECO:0000256" key="1">
    <source>
        <dbReference type="SAM" id="MobiDB-lite"/>
    </source>
</evidence>
<sequence>METRSNRLLVFLVVGTLLATLAVFAFWLMTAKSPDGQDFVIRFSDDVRGLKGGASVTYAGVRAGVVTDVRLDLQDPSVALVTVRLDPDIPILDGAKAEIVRSLLGDDATITIDGSVKGAAAITASTDGGLPVIPAKEGGLLGSGGDPMALIEKISRSVDNVSSNLDARGQQHTRERLAALSAASSAWPDRATRLSETLTGSRGRILSTGASIARAGERAGRIRAKLEARRDASLGIDDKLSSAQRAAEEFRGDVEALRPAVRALEGRSREVTESVRSARSTTQRLGDQVERVDREGLQLFGAPKLPDYNSAKQSPPPSR</sequence>
<dbReference type="InterPro" id="IPR003399">
    <property type="entry name" value="Mce/MlaD"/>
</dbReference>
<dbReference type="RefSeq" id="WP_025550799.1">
    <property type="nucleotide sequence ID" value="NZ_JACIEU010000013.1"/>
</dbReference>
<dbReference type="PANTHER" id="PTHR36698">
    <property type="entry name" value="BLL5892 PROTEIN"/>
    <property type="match status" value="1"/>
</dbReference>
<dbReference type="EMBL" id="JACIEU010000013">
    <property type="protein sequence ID" value="MBB4149557.1"/>
    <property type="molecule type" value="Genomic_DNA"/>
</dbReference>
<comment type="caution">
    <text evidence="3">The sequence shown here is derived from an EMBL/GenBank/DDBJ whole genome shotgun (WGS) entry which is preliminary data.</text>
</comment>
<evidence type="ECO:0000313" key="4">
    <source>
        <dbReference type="Proteomes" id="UP000590524"/>
    </source>
</evidence>
<dbReference type="Pfam" id="PF02470">
    <property type="entry name" value="MlaD"/>
    <property type="match status" value="1"/>
</dbReference>
<feature type="region of interest" description="Disordered" evidence="1">
    <location>
        <begin position="298"/>
        <end position="319"/>
    </location>
</feature>
<dbReference type="PANTHER" id="PTHR36698:SF3">
    <property type="entry name" value="ABC-TYPE TRANSPORT AUXILIARY LIPOPROTEIN COMPONENT DOMAIN-CONTAINING PROTEIN"/>
    <property type="match status" value="1"/>
</dbReference>
<feature type="domain" description="Mce/MlaD" evidence="2">
    <location>
        <begin position="36"/>
        <end position="112"/>
    </location>
</feature>
<dbReference type="AlphaFoldDB" id="A0A7W6LU96"/>
<dbReference type="Proteomes" id="UP000590524">
    <property type="component" value="Unassembled WGS sequence"/>
</dbReference>
<protein>
    <submittedName>
        <fullName evidence="3">Phospholipid/cholesterol/gamma-HCH transport system substrate-binding protein</fullName>
    </submittedName>
</protein>
<organism evidence="3 4">
    <name type="scientific">Sphingobium scionense</name>
    <dbReference type="NCBI Taxonomy" id="1404341"/>
    <lineage>
        <taxon>Bacteria</taxon>
        <taxon>Pseudomonadati</taxon>
        <taxon>Pseudomonadota</taxon>
        <taxon>Alphaproteobacteria</taxon>
        <taxon>Sphingomonadales</taxon>
        <taxon>Sphingomonadaceae</taxon>
        <taxon>Sphingobium</taxon>
    </lineage>
</organism>
<evidence type="ECO:0000313" key="3">
    <source>
        <dbReference type="EMBL" id="MBB4149557.1"/>
    </source>
</evidence>
<evidence type="ECO:0000259" key="2">
    <source>
        <dbReference type="Pfam" id="PF02470"/>
    </source>
</evidence>
<accession>A0A7W6LU96</accession>
<keyword evidence="4" id="KW-1185">Reference proteome</keyword>
<name>A0A7W6LU96_9SPHN</name>
<gene>
    <name evidence="3" type="ORF">GGQ90_003349</name>
</gene>